<reference evidence="3" key="1">
    <citation type="submission" date="2021-09" db="EMBL/GenBank/DDBJ databases">
        <authorList>
            <consortium name="AG Swart"/>
            <person name="Singh M."/>
            <person name="Singh A."/>
            <person name="Seah K."/>
            <person name="Emmerich C."/>
        </authorList>
    </citation>
    <scope>NUCLEOTIDE SEQUENCE</scope>
    <source>
        <strain evidence="3">ATCC30299</strain>
    </source>
</reference>
<keyword evidence="1" id="KW-0732">Signal</keyword>
<dbReference type="InterPro" id="IPR005018">
    <property type="entry name" value="DOMON_domain"/>
</dbReference>
<dbReference type="CDD" id="cd09631">
    <property type="entry name" value="DOMON_DOH"/>
    <property type="match status" value="1"/>
</dbReference>
<dbReference type="GO" id="GO:0042420">
    <property type="term" value="P:dopamine catabolic process"/>
    <property type="evidence" value="ECO:0007669"/>
    <property type="project" value="TreeGrafter"/>
</dbReference>
<dbReference type="PROSITE" id="PS50836">
    <property type="entry name" value="DOMON"/>
    <property type="match status" value="1"/>
</dbReference>
<sequence length="187" mass="21244">MSLTLIVIAAYLGICFGGEVFLNEDLILKWTFNDEDESVIFKYYIPTAKATGTWGWVGTGIKSIENGRGMAGADLVSFILGESIYEDRFGVENGYPSRDTEEECQDNVLDLEKYIEGNHHVLQWKRYLNTGDICDLPLEKGKQYFVLYAFGNAKDSDLRYHKRRGSELITFDDDFSNEELLSASFIS</sequence>
<name>A0AAU9JYX8_9CILI</name>
<comment type="caution">
    <text evidence="3">The sequence shown here is derived from an EMBL/GenBank/DDBJ whole genome shotgun (WGS) entry which is preliminary data.</text>
</comment>
<dbReference type="InterPro" id="IPR000945">
    <property type="entry name" value="DBH-like"/>
</dbReference>
<feature type="domain" description="DOMON" evidence="2">
    <location>
        <begin position="24"/>
        <end position="151"/>
    </location>
</feature>
<dbReference type="GO" id="GO:0005507">
    <property type="term" value="F:copper ion binding"/>
    <property type="evidence" value="ECO:0007669"/>
    <property type="project" value="TreeGrafter"/>
</dbReference>
<feature type="signal peptide" evidence="1">
    <location>
        <begin position="1"/>
        <end position="17"/>
    </location>
</feature>
<dbReference type="Proteomes" id="UP001162131">
    <property type="component" value="Unassembled WGS sequence"/>
</dbReference>
<keyword evidence="4" id="KW-1185">Reference proteome</keyword>
<dbReference type="Pfam" id="PF03351">
    <property type="entry name" value="DOMON"/>
    <property type="match status" value="1"/>
</dbReference>
<protein>
    <recommendedName>
        <fullName evidence="2">DOMON domain-containing protein</fullName>
    </recommendedName>
</protein>
<dbReference type="PANTHER" id="PTHR10157">
    <property type="entry name" value="DOPAMINE BETA HYDROXYLASE RELATED"/>
    <property type="match status" value="1"/>
</dbReference>
<dbReference type="GO" id="GO:0042421">
    <property type="term" value="P:norepinephrine biosynthetic process"/>
    <property type="evidence" value="ECO:0007669"/>
    <property type="project" value="TreeGrafter"/>
</dbReference>
<evidence type="ECO:0000259" key="2">
    <source>
        <dbReference type="PROSITE" id="PS50836"/>
    </source>
</evidence>
<evidence type="ECO:0000256" key="1">
    <source>
        <dbReference type="SAM" id="SignalP"/>
    </source>
</evidence>
<dbReference type="GO" id="GO:0005615">
    <property type="term" value="C:extracellular space"/>
    <property type="evidence" value="ECO:0007669"/>
    <property type="project" value="TreeGrafter"/>
</dbReference>
<evidence type="ECO:0000313" key="4">
    <source>
        <dbReference type="Proteomes" id="UP001162131"/>
    </source>
</evidence>
<evidence type="ECO:0000313" key="3">
    <source>
        <dbReference type="EMBL" id="CAG9331189.1"/>
    </source>
</evidence>
<proteinExistence type="predicted"/>
<dbReference type="PANTHER" id="PTHR10157:SF23">
    <property type="entry name" value="MOXD1 HOMOLOG 1"/>
    <property type="match status" value="1"/>
</dbReference>
<dbReference type="GO" id="GO:0006589">
    <property type="term" value="P:octopamine biosynthetic process"/>
    <property type="evidence" value="ECO:0007669"/>
    <property type="project" value="TreeGrafter"/>
</dbReference>
<accession>A0AAU9JYX8</accession>
<gene>
    <name evidence="3" type="ORF">BSTOLATCC_MIC53267</name>
</gene>
<dbReference type="EMBL" id="CAJZBQ010000053">
    <property type="protein sequence ID" value="CAG9331189.1"/>
    <property type="molecule type" value="Genomic_DNA"/>
</dbReference>
<feature type="chain" id="PRO_5043986863" description="DOMON domain-containing protein" evidence="1">
    <location>
        <begin position="18"/>
        <end position="187"/>
    </location>
</feature>
<organism evidence="3 4">
    <name type="scientific">Blepharisma stoltei</name>
    <dbReference type="NCBI Taxonomy" id="1481888"/>
    <lineage>
        <taxon>Eukaryota</taxon>
        <taxon>Sar</taxon>
        <taxon>Alveolata</taxon>
        <taxon>Ciliophora</taxon>
        <taxon>Postciliodesmatophora</taxon>
        <taxon>Heterotrichea</taxon>
        <taxon>Heterotrichida</taxon>
        <taxon>Blepharismidae</taxon>
        <taxon>Blepharisma</taxon>
    </lineage>
</organism>
<dbReference type="GO" id="GO:0030667">
    <property type="term" value="C:secretory granule membrane"/>
    <property type="evidence" value="ECO:0007669"/>
    <property type="project" value="TreeGrafter"/>
</dbReference>
<dbReference type="GO" id="GO:0004500">
    <property type="term" value="F:dopamine beta-monooxygenase activity"/>
    <property type="evidence" value="ECO:0007669"/>
    <property type="project" value="InterPro"/>
</dbReference>
<dbReference type="AlphaFoldDB" id="A0AAU9JYX8"/>
<dbReference type="InterPro" id="IPR045266">
    <property type="entry name" value="DOH_DOMON"/>
</dbReference>